<dbReference type="RefSeq" id="WP_263996034.1">
    <property type="nucleotide sequence ID" value="NZ_JACKVK010000008.1"/>
</dbReference>
<reference evidence="1" key="2">
    <citation type="journal article" date="2022" name="BMC Genomics">
        <title>Comparative genome analysis of mycobacteria focusing on tRNA and non-coding RNA.</title>
        <authorList>
            <person name="Behra P.R.K."/>
            <person name="Pettersson B.M.F."/>
            <person name="Ramesh M."/>
            <person name="Das S."/>
            <person name="Dasgupta S."/>
            <person name="Kirsebom L.A."/>
        </authorList>
    </citation>
    <scope>NUCLEOTIDE SEQUENCE</scope>
    <source>
        <strain evidence="1">DSM 44838</strain>
    </source>
</reference>
<dbReference type="InterPro" id="IPR043519">
    <property type="entry name" value="NT_sf"/>
</dbReference>
<proteinExistence type="predicted"/>
<gene>
    <name evidence="1" type="ORF">H7K45_11970</name>
</gene>
<keyword evidence="2" id="KW-1185">Reference proteome</keyword>
<dbReference type="Gene3D" id="3.30.460.40">
    <property type="match status" value="1"/>
</dbReference>
<evidence type="ECO:0000313" key="1">
    <source>
        <dbReference type="EMBL" id="MCV7421259.1"/>
    </source>
</evidence>
<protein>
    <recommendedName>
        <fullName evidence="3">Nucleotidyltransferase</fullName>
    </recommendedName>
</protein>
<organism evidence="1 2">
    <name type="scientific">Mycobacterium yunnanensis</name>
    <dbReference type="NCBI Taxonomy" id="368477"/>
    <lineage>
        <taxon>Bacteria</taxon>
        <taxon>Bacillati</taxon>
        <taxon>Actinomycetota</taxon>
        <taxon>Actinomycetes</taxon>
        <taxon>Mycobacteriales</taxon>
        <taxon>Mycobacteriaceae</taxon>
        <taxon>Mycobacterium</taxon>
    </lineage>
</organism>
<dbReference type="AlphaFoldDB" id="A0A9X2Z0G6"/>
<dbReference type="SUPFAM" id="SSF81301">
    <property type="entry name" value="Nucleotidyltransferase"/>
    <property type="match status" value="1"/>
</dbReference>
<name>A0A9X2Z0G6_9MYCO</name>
<evidence type="ECO:0008006" key="3">
    <source>
        <dbReference type="Google" id="ProtNLM"/>
    </source>
</evidence>
<sequence>MTCHQDALRDGLKRAASALKAHGPSFALAGGYALWVHGAPEPVHDVDLVVAETDSDAAAATLAAAGFQIERTPEDWLFKASTSTSDGAVVDVLHRVDGVAVDPDLLGAADTCDVLAISMPVLSATVVTCQRLLALHEHHCNLGLLLPATRAIREQVDWTHVRQATVDDDFAAAFLFLVERLGIVAAPE</sequence>
<reference evidence="1" key="1">
    <citation type="submission" date="2020-07" db="EMBL/GenBank/DDBJ databases">
        <authorList>
            <person name="Pettersson B.M.F."/>
            <person name="Behra P.R.K."/>
            <person name="Ramesh M."/>
            <person name="Das S."/>
            <person name="Dasgupta S."/>
            <person name="Kirsebom L.A."/>
        </authorList>
    </citation>
    <scope>NUCLEOTIDE SEQUENCE</scope>
    <source>
        <strain evidence="1">DSM 44838</strain>
    </source>
</reference>
<accession>A0A9X2Z0G6</accession>
<comment type="caution">
    <text evidence="1">The sequence shown here is derived from an EMBL/GenBank/DDBJ whole genome shotgun (WGS) entry which is preliminary data.</text>
</comment>
<dbReference type="Proteomes" id="UP001141629">
    <property type="component" value="Unassembled WGS sequence"/>
</dbReference>
<dbReference type="EMBL" id="JACKVK010000008">
    <property type="protein sequence ID" value="MCV7421259.1"/>
    <property type="molecule type" value="Genomic_DNA"/>
</dbReference>
<evidence type="ECO:0000313" key="2">
    <source>
        <dbReference type="Proteomes" id="UP001141629"/>
    </source>
</evidence>